<sequence length="511" mass="57363">MDVSSLFSPNRLGLNAAPSWKATTSLEDVHLQPLHAPQKISMNTVFKNFQKTLCKAGFYLIMGTYSGMREEDLERAILERNPSLDKSALDKMVDEKLRSSPFLTRRGALLILLEEMRIAQELISEKDFGEYLQLKNITPGLQNINIVGRVVGKRTGVSQDGRAYIVLKLSDGTGSVEVLGDVADVLREIRVGDVLAAHGCTVVRKNNKITIRMSPTTVIKKDAADTPSLENLVKPLNEAAEDESSDTWGVVVYDTGPRESGDGIILNDVIVTDGERIYLLHAYREHASFFIGARGKKFVAANLQRRGKEFFTSYDTCIEYVGEDNSLVERVLEKAGNARARPVARCFDGVTVLWDGKKLYRAPQLENVSHDVFCRNVFVLDLSSVPHIYCENYEPVDESSEFGELPLFGGELESFDGRLVDVCLQAELLRKTQLSMVETRFGARQLIRFWLKVRDKIYSGAAWGPISEKVNELKEGEPLTLVFPLIKKNQFGESEVHFDRFTAILWREKTS</sequence>
<reference evidence="1 4" key="2">
    <citation type="journal article" date="2011" name="Nucleic Acids Res.">
        <title>Insights into the evolution of Archaea and eukaryotic protein modifier systems revealed by the genome of a novel archaeal group.</title>
        <authorList>
            <person name="Nunoura T."/>
            <person name="Takaki Y."/>
            <person name="Kakuta J."/>
            <person name="Nishi S."/>
            <person name="Sugahara J."/>
            <person name="Kazama H."/>
            <person name="Chee G."/>
            <person name="Hattori M."/>
            <person name="Kanai A."/>
            <person name="Atomi H."/>
            <person name="Takai K."/>
            <person name="Takami H."/>
        </authorList>
    </citation>
    <scope>NUCLEOTIDE SEQUENCE [LARGE SCALE GENOMIC DNA]</scope>
</reference>
<accession>E6N8A8</accession>
<name>E6N8A8_CALS0</name>
<dbReference type="InterPro" id="IPR012340">
    <property type="entry name" value="NA-bd_OB-fold"/>
</dbReference>
<dbReference type="EMBL" id="AP011868">
    <property type="protein sequence ID" value="BAJ48581.1"/>
    <property type="molecule type" value="Genomic_DNA"/>
</dbReference>
<dbReference type="EMBL" id="BA000048">
    <property type="protein sequence ID" value="BAJ51281.1"/>
    <property type="molecule type" value="Genomic_DNA"/>
</dbReference>
<dbReference type="AlphaFoldDB" id="E6N8A8"/>
<dbReference type="Proteomes" id="UP000008120">
    <property type="component" value="Chromosome"/>
</dbReference>
<protein>
    <recommendedName>
        <fullName evidence="5">OB domain-containing protein</fullName>
    </recommendedName>
</protein>
<proteinExistence type="predicted"/>
<dbReference type="EMBL" id="AP011867">
    <property type="protein sequence ID" value="BAJ48527.1"/>
    <property type="molecule type" value="Genomic_DNA"/>
</dbReference>
<dbReference type="Gene3D" id="2.40.50.140">
    <property type="entry name" value="Nucleic acid-binding proteins"/>
    <property type="match status" value="1"/>
</dbReference>
<dbReference type="CDD" id="cd03524">
    <property type="entry name" value="RPA2_OBF_family"/>
    <property type="match status" value="1"/>
</dbReference>
<dbReference type="BioCyc" id="CCAL311458:G131R-1451-MONOMER"/>
<evidence type="ECO:0000313" key="1">
    <source>
        <dbReference type="EMBL" id="BAJ48527.1"/>
    </source>
</evidence>
<gene>
    <name evidence="3" type="ORF">CSUB_C1430</name>
    <name evidence="2" type="ORF">HGMM_F04B03C47</name>
    <name evidence="1" type="ORF">HGMM_F09A08C35</name>
</gene>
<reference evidence="1 4" key="1">
    <citation type="journal article" date="2005" name="Environ. Microbiol.">
        <title>Genetic and functional properties of uncultivated thermophilic crenarchaeotes from a subsurface gold mine as revealed by analysis of genome fragments.</title>
        <authorList>
            <person name="Nunoura T."/>
            <person name="Hirayama H."/>
            <person name="Takami H."/>
            <person name="Oida H."/>
            <person name="Nishi S."/>
            <person name="Shimamura S."/>
            <person name="Suzuki Y."/>
            <person name="Inagaki F."/>
            <person name="Takai K."/>
            <person name="Nealson K.H."/>
            <person name="Horikoshi K."/>
        </authorList>
    </citation>
    <scope>NUCLEOTIDE SEQUENCE [LARGE SCALE GENOMIC DNA]</scope>
</reference>
<organism evidence="1 4">
    <name type="scientific">Caldiarchaeum subterraneum</name>
    <dbReference type="NCBI Taxonomy" id="311458"/>
    <lineage>
        <taxon>Archaea</taxon>
        <taxon>Nitrososphaerota</taxon>
        <taxon>Candidatus Caldarchaeales</taxon>
        <taxon>Candidatus Caldarchaeaceae</taxon>
        <taxon>Candidatus Caldarchaeum</taxon>
    </lineage>
</organism>
<evidence type="ECO:0000313" key="4">
    <source>
        <dbReference type="Proteomes" id="UP000008120"/>
    </source>
</evidence>
<evidence type="ECO:0008006" key="5">
    <source>
        <dbReference type="Google" id="ProtNLM"/>
    </source>
</evidence>
<evidence type="ECO:0000313" key="3">
    <source>
        <dbReference type="EMBL" id="BAJ51281.1"/>
    </source>
</evidence>
<dbReference type="STRING" id="311458.CSUB_C1430"/>
<dbReference type="SUPFAM" id="SSF50249">
    <property type="entry name" value="Nucleic acid-binding proteins"/>
    <property type="match status" value="1"/>
</dbReference>
<evidence type="ECO:0000313" key="2">
    <source>
        <dbReference type="EMBL" id="BAJ48581.1"/>
    </source>
</evidence>
<dbReference type="KEGG" id="csu:CSUB_C1430"/>